<proteinExistence type="predicted"/>
<name>A0ACC2NYI2_9HYME</name>
<protein>
    <submittedName>
        <fullName evidence="1">Uncharacterized protein</fullName>
    </submittedName>
</protein>
<sequence length="111" mass="12464">MSALKCFDCGIFVDGGLDGLSQHFRYVHGSRLDYGVPGTGFICGQDGCVTQSTTFKNFRRHVRNFHTLRQHANEDDFDIDDPQNQAQLDLDIDGVEDIENDVPEQQSRSSP</sequence>
<dbReference type="EMBL" id="CM056742">
    <property type="protein sequence ID" value="KAJ8675918.1"/>
    <property type="molecule type" value="Genomic_DNA"/>
</dbReference>
<comment type="caution">
    <text evidence="1">The sequence shown here is derived from an EMBL/GenBank/DDBJ whole genome shotgun (WGS) entry which is preliminary data.</text>
</comment>
<evidence type="ECO:0000313" key="1">
    <source>
        <dbReference type="EMBL" id="KAJ8675918.1"/>
    </source>
</evidence>
<dbReference type="Proteomes" id="UP001239111">
    <property type="component" value="Chromosome 2"/>
</dbReference>
<keyword evidence="2" id="KW-1185">Reference proteome</keyword>
<reference evidence="1" key="1">
    <citation type="submission" date="2023-04" db="EMBL/GenBank/DDBJ databases">
        <title>A chromosome-level genome assembly of the parasitoid wasp Eretmocerus hayati.</title>
        <authorList>
            <person name="Zhong Y."/>
            <person name="Liu S."/>
            <person name="Liu Y."/>
        </authorList>
    </citation>
    <scope>NUCLEOTIDE SEQUENCE</scope>
    <source>
        <strain evidence="1">ZJU_SS_LIU_2023</strain>
    </source>
</reference>
<gene>
    <name evidence="1" type="ORF">QAD02_011704</name>
</gene>
<organism evidence="1 2">
    <name type="scientific">Eretmocerus hayati</name>
    <dbReference type="NCBI Taxonomy" id="131215"/>
    <lineage>
        <taxon>Eukaryota</taxon>
        <taxon>Metazoa</taxon>
        <taxon>Ecdysozoa</taxon>
        <taxon>Arthropoda</taxon>
        <taxon>Hexapoda</taxon>
        <taxon>Insecta</taxon>
        <taxon>Pterygota</taxon>
        <taxon>Neoptera</taxon>
        <taxon>Endopterygota</taxon>
        <taxon>Hymenoptera</taxon>
        <taxon>Apocrita</taxon>
        <taxon>Proctotrupomorpha</taxon>
        <taxon>Chalcidoidea</taxon>
        <taxon>Aphelinidae</taxon>
        <taxon>Aphelininae</taxon>
        <taxon>Eretmocerus</taxon>
    </lineage>
</organism>
<accession>A0ACC2NYI2</accession>
<evidence type="ECO:0000313" key="2">
    <source>
        <dbReference type="Proteomes" id="UP001239111"/>
    </source>
</evidence>